<reference evidence="5 6" key="1">
    <citation type="submission" date="2019-09" db="EMBL/GenBank/DDBJ databases">
        <authorList>
            <person name="Wang X."/>
        </authorList>
    </citation>
    <scope>NUCLEOTIDE SEQUENCE [LARGE SCALE GENOMIC DNA]</scope>
    <source>
        <strain evidence="5 6">CICC 11023</strain>
    </source>
</reference>
<keyword evidence="6" id="KW-1185">Reference proteome</keyword>
<evidence type="ECO:0000256" key="3">
    <source>
        <dbReference type="ARBA" id="ARBA00023211"/>
    </source>
</evidence>
<dbReference type="CDD" id="cd09999">
    <property type="entry name" value="Arginase-like_1"/>
    <property type="match status" value="1"/>
</dbReference>
<keyword evidence="3" id="KW-0464">Manganese</keyword>
<comment type="similarity">
    <text evidence="4">Belongs to the arginase family.</text>
</comment>
<comment type="caution">
    <text evidence="5">The sequence shown here is derived from an EMBL/GenBank/DDBJ whole genome shotgun (WGS) entry which is preliminary data.</text>
</comment>
<evidence type="ECO:0000256" key="2">
    <source>
        <dbReference type="ARBA" id="ARBA00022801"/>
    </source>
</evidence>
<evidence type="ECO:0000256" key="4">
    <source>
        <dbReference type="PROSITE-ProRule" id="PRU00742"/>
    </source>
</evidence>
<gene>
    <name evidence="5" type="ORF">F3087_03985</name>
</gene>
<dbReference type="InterPro" id="IPR006035">
    <property type="entry name" value="Ureohydrolase"/>
</dbReference>
<dbReference type="AlphaFoldDB" id="A0A5N0EQN5"/>
<organism evidence="5 6">
    <name type="scientific">Nocardia colli</name>
    <dbReference type="NCBI Taxonomy" id="2545717"/>
    <lineage>
        <taxon>Bacteria</taxon>
        <taxon>Bacillati</taxon>
        <taxon>Actinomycetota</taxon>
        <taxon>Actinomycetes</taxon>
        <taxon>Mycobacteriales</taxon>
        <taxon>Nocardiaceae</taxon>
        <taxon>Nocardia</taxon>
    </lineage>
</organism>
<dbReference type="EMBL" id="VXLC01000001">
    <property type="protein sequence ID" value="KAA8890455.1"/>
    <property type="molecule type" value="Genomic_DNA"/>
</dbReference>
<evidence type="ECO:0000313" key="6">
    <source>
        <dbReference type="Proteomes" id="UP000323876"/>
    </source>
</evidence>
<dbReference type="InterPro" id="IPR023696">
    <property type="entry name" value="Ureohydrolase_dom_sf"/>
</dbReference>
<evidence type="ECO:0000256" key="1">
    <source>
        <dbReference type="ARBA" id="ARBA00022723"/>
    </source>
</evidence>
<dbReference type="PANTHER" id="PTHR43782:SF3">
    <property type="entry name" value="ARGINASE"/>
    <property type="match status" value="1"/>
</dbReference>
<dbReference type="PRINTS" id="PR00116">
    <property type="entry name" value="ARGINASE"/>
</dbReference>
<dbReference type="RefSeq" id="WP_150400365.1">
    <property type="nucleotide sequence ID" value="NZ_VXLC01000001.1"/>
</dbReference>
<dbReference type="PANTHER" id="PTHR43782">
    <property type="entry name" value="ARGINASE"/>
    <property type="match status" value="1"/>
</dbReference>
<dbReference type="Gene3D" id="3.40.800.10">
    <property type="entry name" value="Ureohydrolase domain"/>
    <property type="match status" value="1"/>
</dbReference>
<dbReference type="OrthoDB" id="7331788at2"/>
<keyword evidence="1" id="KW-0479">Metal-binding</keyword>
<name>A0A5N0EQN5_9NOCA</name>
<protein>
    <submittedName>
        <fullName evidence="5">Arginase family protein</fullName>
    </submittedName>
</protein>
<dbReference type="GO" id="GO:0005737">
    <property type="term" value="C:cytoplasm"/>
    <property type="evidence" value="ECO:0007669"/>
    <property type="project" value="TreeGrafter"/>
</dbReference>
<dbReference type="SUPFAM" id="SSF52768">
    <property type="entry name" value="Arginase/deacetylase"/>
    <property type="match status" value="1"/>
</dbReference>
<proteinExistence type="inferred from homology"/>
<accession>A0A5N0EQN5</accession>
<dbReference type="Proteomes" id="UP000323876">
    <property type="component" value="Unassembled WGS sequence"/>
</dbReference>
<evidence type="ECO:0000313" key="5">
    <source>
        <dbReference type="EMBL" id="KAA8890455.1"/>
    </source>
</evidence>
<keyword evidence="2" id="KW-0378">Hydrolase</keyword>
<dbReference type="Pfam" id="PF00491">
    <property type="entry name" value="Arginase"/>
    <property type="match status" value="1"/>
</dbReference>
<dbReference type="GO" id="GO:0030145">
    <property type="term" value="F:manganese ion binding"/>
    <property type="evidence" value="ECO:0007669"/>
    <property type="project" value="TreeGrafter"/>
</dbReference>
<dbReference type="PROSITE" id="PS51409">
    <property type="entry name" value="ARGINASE_2"/>
    <property type="match status" value="1"/>
</dbReference>
<dbReference type="GO" id="GO:0004053">
    <property type="term" value="F:arginase activity"/>
    <property type="evidence" value="ECO:0007669"/>
    <property type="project" value="TreeGrafter"/>
</dbReference>
<sequence length="244" mass="26297">MRFLVPYHLDEHRPELDAPLTPDEVITAELPDIDDPWARMAVLYDAVAERVAASIRRADHPAVVASGDCTTSLGVVAGLQRAGLDPSIVWFDAHGDVQTLETSASGYLGGMPLRMLTGYGRPLIADRIGLRDIPEEHAILVDGRDLDPPEAEFLRTARIRHRPVDDLGDLPEGPLYLHLDCDVVDPGDLPGLLFPAPGGPSLPSVSAAIRGIVDTGRVAAFGLACTWRDHQGAADRMRPLVDSV</sequence>